<dbReference type="PANTHER" id="PTHR21310">
    <property type="entry name" value="AMINOGLYCOSIDE PHOSPHOTRANSFERASE-RELATED-RELATED"/>
    <property type="match status" value="1"/>
</dbReference>
<dbReference type="InterPro" id="IPR011009">
    <property type="entry name" value="Kinase-like_dom_sf"/>
</dbReference>
<name>A0A937UQJ7_9ACTN</name>
<sequence length="328" mass="35904">MRLRQVKRSAGAFQQPLTADDIRAICGRVFGSGVRVAAAEELGAGLYNTTYRVAVAGRDRPVILRVAPERGRQFASEWQLMRNEYASLPYLAVIAPLLPQVIAADWSQELVGRDWMVQTLLDGVPAPNRLGDYPRALWPVFFRDLGAITRRVHGVRGPRFGPVVGPGYGSWGEAVIASLEAIAADLDGAGLDAADLREVIAVAAERRAVLDEVTEPRLLAGDLWTVNVLLHATAPEPTITGVFDLDRTWFGDSAADWTIRMALAKQDERTAFWDSYGPRDASSAAQLRQQIYEARHLGAVRLERHRLGNGAGVRDSYPAMSTVLAHLT</sequence>
<organism evidence="1 2">
    <name type="scientific">Frankia nepalensis</name>
    <dbReference type="NCBI Taxonomy" id="1836974"/>
    <lineage>
        <taxon>Bacteria</taxon>
        <taxon>Bacillati</taxon>
        <taxon>Actinomycetota</taxon>
        <taxon>Actinomycetes</taxon>
        <taxon>Frankiales</taxon>
        <taxon>Frankiaceae</taxon>
        <taxon>Frankia</taxon>
    </lineage>
</organism>
<dbReference type="EMBL" id="JAEACQ010000289">
    <property type="protein sequence ID" value="MBL7631919.1"/>
    <property type="molecule type" value="Genomic_DNA"/>
</dbReference>
<dbReference type="AlphaFoldDB" id="A0A937UQJ7"/>
<dbReference type="SUPFAM" id="SSF56112">
    <property type="entry name" value="Protein kinase-like (PK-like)"/>
    <property type="match status" value="1"/>
</dbReference>
<evidence type="ECO:0000313" key="1">
    <source>
        <dbReference type="EMBL" id="MBL7631919.1"/>
    </source>
</evidence>
<comment type="caution">
    <text evidence="1">The sequence shown here is derived from an EMBL/GenBank/DDBJ whole genome shotgun (WGS) entry which is preliminary data.</text>
</comment>
<gene>
    <name evidence="1" type="ORF">I7412_33130</name>
</gene>
<keyword evidence="2" id="KW-1185">Reference proteome</keyword>
<dbReference type="RefSeq" id="WP_203003789.1">
    <property type="nucleotide sequence ID" value="NZ_JADWYU010000109.1"/>
</dbReference>
<dbReference type="Proteomes" id="UP000604475">
    <property type="component" value="Unassembled WGS sequence"/>
</dbReference>
<protein>
    <submittedName>
        <fullName evidence="1">Aminoglycoside phosphotransferase family protein</fullName>
    </submittedName>
</protein>
<dbReference type="InterPro" id="IPR051678">
    <property type="entry name" value="AGP_Transferase"/>
</dbReference>
<dbReference type="Gene3D" id="3.90.1200.10">
    <property type="match status" value="1"/>
</dbReference>
<accession>A0A937UQJ7</accession>
<proteinExistence type="predicted"/>
<evidence type="ECO:0000313" key="2">
    <source>
        <dbReference type="Proteomes" id="UP000604475"/>
    </source>
</evidence>
<reference evidence="1" key="1">
    <citation type="submission" date="2020-12" db="EMBL/GenBank/DDBJ databases">
        <title>Genomic characterization of non-nitrogen-fixing Frankia strains.</title>
        <authorList>
            <person name="Carlos-Shanley C."/>
            <person name="Guerra T."/>
            <person name="Hahn D."/>
        </authorList>
    </citation>
    <scope>NUCLEOTIDE SEQUENCE</scope>
    <source>
        <strain evidence="1">CN6</strain>
    </source>
</reference>